<evidence type="ECO:0000313" key="2">
    <source>
        <dbReference type="Proteomes" id="UP000823388"/>
    </source>
</evidence>
<protein>
    <submittedName>
        <fullName evidence="1">Uncharacterized protein</fullName>
    </submittedName>
</protein>
<gene>
    <name evidence="1" type="ORF">PVAP13_5KG749400</name>
</gene>
<dbReference type="AlphaFoldDB" id="A0A8T0T4H8"/>
<reference evidence="1" key="1">
    <citation type="submission" date="2020-05" db="EMBL/GenBank/DDBJ databases">
        <title>WGS assembly of Panicum virgatum.</title>
        <authorList>
            <person name="Lovell J.T."/>
            <person name="Jenkins J."/>
            <person name="Shu S."/>
            <person name="Juenger T.E."/>
            <person name="Schmutz J."/>
        </authorList>
    </citation>
    <scope>NUCLEOTIDE SEQUENCE</scope>
    <source>
        <strain evidence="1">AP13</strain>
    </source>
</reference>
<proteinExistence type="predicted"/>
<accession>A0A8T0T4H8</accession>
<dbReference type="Proteomes" id="UP000823388">
    <property type="component" value="Chromosome 5K"/>
</dbReference>
<evidence type="ECO:0000313" key="1">
    <source>
        <dbReference type="EMBL" id="KAG2603149.1"/>
    </source>
</evidence>
<comment type="caution">
    <text evidence="1">The sequence shown here is derived from an EMBL/GenBank/DDBJ whole genome shotgun (WGS) entry which is preliminary data.</text>
</comment>
<organism evidence="1 2">
    <name type="scientific">Panicum virgatum</name>
    <name type="common">Blackwell switchgrass</name>
    <dbReference type="NCBI Taxonomy" id="38727"/>
    <lineage>
        <taxon>Eukaryota</taxon>
        <taxon>Viridiplantae</taxon>
        <taxon>Streptophyta</taxon>
        <taxon>Embryophyta</taxon>
        <taxon>Tracheophyta</taxon>
        <taxon>Spermatophyta</taxon>
        <taxon>Magnoliopsida</taxon>
        <taxon>Liliopsida</taxon>
        <taxon>Poales</taxon>
        <taxon>Poaceae</taxon>
        <taxon>PACMAD clade</taxon>
        <taxon>Panicoideae</taxon>
        <taxon>Panicodae</taxon>
        <taxon>Paniceae</taxon>
        <taxon>Panicinae</taxon>
        <taxon>Panicum</taxon>
        <taxon>Panicum sect. Hiantes</taxon>
    </lineage>
</organism>
<dbReference type="EMBL" id="CM029045">
    <property type="protein sequence ID" value="KAG2603149.1"/>
    <property type="molecule type" value="Genomic_DNA"/>
</dbReference>
<sequence length="160" mass="17833">MFVAFWVPLTIPSFSPFSVSPSGAEAFPPQELSCRINQLMFMFSTLLASKLVRIVTRTVKEACGVPTVAMCRSFLFLSSVTSFSASIFCPLSHIIHDHVVKQECGCVYDVREAKIIFATLVNANLQPCKSRTMFRLWSGDWASEDIFSSAAIKHSFSCFK</sequence>
<keyword evidence="2" id="KW-1185">Reference proteome</keyword>
<name>A0A8T0T4H8_PANVG</name>